<dbReference type="Gene3D" id="3.40.50.300">
    <property type="entry name" value="P-loop containing nucleotide triphosphate hydrolases"/>
    <property type="match status" value="1"/>
</dbReference>
<dbReference type="SUPFAM" id="SSF52540">
    <property type="entry name" value="P-loop containing nucleoside triphosphate hydrolases"/>
    <property type="match status" value="1"/>
</dbReference>
<reference evidence="1 2" key="1">
    <citation type="submission" date="2018-08" db="EMBL/GenBank/DDBJ databases">
        <title>Genome Sequence of Clavibacter michiganensis Subspecies type strains, and the Atypical Peach-Colored Strains Isolated from Tomato.</title>
        <authorList>
            <person name="Osdaghi E."/>
            <person name="Portier P."/>
            <person name="Briand M."/>
            <person name="Jacques M.-A."/>
        </authorList>
    </citation>
    <scope>NUCLEOTIDE SEQUENCE [LARGE SCALE GENOMIC DNA]</scope>
    <source>
        <strain evidence="1 2">CFBP 6488</strain>
    </source>
</reference>
<sequence>HQLELLALVRDLPVTTVVALHDLNLAAMFCDSVLVLREGRVVAGGHPREVLTAELIADVYGVRALVTHDAARGCTQVLFDAAPL</sequence>
<evidence type="ECO:0000313" key="1">
    <source>
        <dbReference type="EMBL" id="RII96933.1"/>
    </source>
</evidence>
<name>A0A399NRZ8_9MICO</name>
<keyword evidence="1" id="KW-0547">Nucleotide-binding</keyword>
<dbReference type="EMBL" id="QWEA01001709">
    <property type="protein sequence ID" value="RII96933.1"/>
    <property type="molecule type" value="Genomic_DNA"/>
</dbReference>
<organism evidence="1 2">
    <name type="scientific">Clavibacter michiganensis subsp. insidiosus</name>
    <dbReference type="NCBI Taxonomy" id="33014"/>
    <lineage>
        <taxon>Bacteria</taxon>
        <taxon>Bacillati</taxon>
        <taxon>Actinomycetota</taxon>
        <taxon>Actinomycetes</taxon>
        <taxon>Micrococcales</taxon>
        <taxon>Microbacteriaceae</taxon>
        <taxon>Clavibacter</taxon>
    </lineage>
</organism>
<keyword evidence="1" id="KW-0067">ATP-binding</keyword>
<dbReference type="PANTHER" id="PTHR42794">
    <property type="entry name" value="HEMIN IMPORT ATP-BINDING PROTEIN HMUV"/>
    <property type="match status" value="1"/>
</dbReference>
<dbReference type="PANTHER" id="PTHR42794:SF2">
    <property type="entry name" value="ABC TRANSPORTER ATP-BINDING PROTEIN"/>
    <property type="match status" value="1"/>
</dbReference>
<dbReference type="AlphaFoldDB" id="A0A399NRZ8"/>
<dbReference type="GO" id="GO:0005524">
    <property type="term" value="F:ATP binding"/>
    <property type="evidence" value="ECO:0007669"/>
    <property type="project" value="UniProtKB-KW"/>
</dbReference>
<proteinExistence type="predicted"/>
<gene>
    <name evidence="1" type="ORF">DZF93_20460</name>
</gene>
<dbReference type="Proteomes" id="UP000266634">
    <property type="component" value="Unassembled WGS sequence"/>
</dbReference>
<feature type="non-terminal residue" evidence="1">
    <location>
        <position position="1"/>
    </location>
</feature>
<accession>A0A399NRZ8</accession>
<comment type="caution">
    <text evidence="1">The sequence shown here is derived from an EMBL/GenBank/DDBJ whole genome shotgun (WGS) entry which is preliminary data.</text>
</comment>
<dbReference type="InterPro" id="IPR027417">
    <property type="entry name" value="P-loop_NTPase"/>
</dbReference>
<evidence type="ECO:0000313" key="2">
    <source>
        <dbReference type="Proteomes" id="UP000266634"/>
    </source>
</evidence>
<protein>
    <submittedName>
        <fullName evidence="1">ABC transporter ATP-binding protein</fullName>
    </submittedName>
</protein>